<dbReference type="SUPFAM" id="SSF48264">
    <property type="entry name" value="Cytochrome P450"/>
    <property type="match status" value="1"/>
</dbReference>
<dbReference type="PROSITE" id="PS00086">
    <property type="entry name" value="CYTOCHROME_P450"/>
    <property type="match status" value="1"/>
</dbReference>
<name>A0ABR3TIX1_9PEZI</name>
<dbReference type="InterPro" id="IPR002974">
    <property type="entry name" value="Cyt_P450_E_CYP52_ascomycetes"/>
</dbReference>
<accession>A0ABR3TIX1</accession>
<dbReference type="PRINTS" id="PR00385">
    <property type="entry name" value="P450"/>
</dbReference>
<gene>
    <name evidence="9" type="ORF">SLS58_007933</name>
</gene>
<comment type="cofactor">
    <cofactor evidence="1">
        <name>heme</name>
        <dbReference type="ChEBI" id="CHEBI:30413"/>
    </cofactor>
</comment>
<keyword evidence="6 8" id="KW-0408">Iron</keyword>
<dbReference type="InterPro" id="IPR036396">
    <property type="entry name" value="Cyt_P450_sf"/>
</dbReference>
<keyword evidence="5 8" id="KW-0560">Oxidoreductase</keyword>
<evidence type="ECO:0000313" key="9">
    <source>
        <dbReference type="EMBL" id="KAL1639501.1"/>
    </source>
</evidence>
<organism evidence="9 10">
    <name type="scientific">Diplodia intermedia</name>
    <dbReference type="NCBI Taxonomy" id="856260"/>
    <lineage>
        <taxon>Eukaryota</taxon>
        <taxon>Fungi</taxon>
        <taxon>Dikarya</taxon>
        <taxon>Ascomycota</taxon>
        <taxon>Pezizomycotina</taxon>
        <taxon>Dothideomycetes</taxon>
        <taxon>Dothideomycetes incertae sedis</taxon>
        <taxon>Botryosphaeriales</taxon>
        <taxon>Botryosphaeriaceae</taxon>
        <taxon>Diplodia</taxon>
    </lineage>
</organism>
<evidence type="ECO:0000256" key="7">
    <source>
        <dbReference type="ARBA" id="ARBA00023033"/>
    </source>
</evidence>
<dbReference type="EMBL" id="JAKEKT020000063">
    <property type="protein sequence ID" value="KAL1639501.1"/>
    <property type="molecule type" value="Genomic_DNA"/>
</dbReference>
<keyword evidence="3 8" id="KW-0349">Heme</keyword>
<dbReference type="Pfam" id="PF00067">
    <property type="entry name" value="p450"/>
    <property type="match status" value="1"/>
</dbReference>
<proteinExistence type="inferred from homology"/>
<dbReference type="PANTHER" id="PTHR24287:SF1">
    <property type="entry name" value="P450, PUTATIVE (EUROFUNG)-RELATED"/>
    <property type="match status" value="1"/>
</dbReference>
<keyword evidence="4 8" id="KW-0479">Metal-binding</keyword>
<dbReference type="InterPro" id="IPR047146">
    <property type="entry name" value="Cyt_P450_E_CYP52_fungi"/>
</dbReference>
<evidence type="ECO:0000256" key="3">
    <source>
        <dbReference type="ARBA" id="ARBA00022617"/>
    </source>
</evidence>
<dbReference type="InterPro" id="IPR017972">
    <property type="entry name" value="Cyt_P450_CS"/>
</dbReference>
<dbReference type="Proteomes" id="UP001521184">
    <property type="component" value="Unassembled WGS sequence"/>
</dbReference>
<evidence type="ECO:0000256" key="5">
    <source>
        <dbReference type="ARBA" id="ARBA00023002"/>
    </source>
</evidence>
<evidence type="ECO:0000256" key="4">
    <source>
        <dbReference type="ARBA" id="ARBA00022723"/>
    </source>
</evidence>
<evidence type="ECO:0000256" key="8">
    <source>
        <dbReference type="RuleBase" id="RU000461"/>
    </source>
</evidence>
<dbReference type="PANTHER" id="PTHR24287">
    <property type="entry name" value="P450, PUTATIVE (EUROFUNG)-RELATED"/>
    <property type="match status" value="1"/>
</dbReference>
<protein>
    <submittedName>
        <fullName evidence="9">Uncharacterized protein</fullName>
    </submittedName>
</protein>
<evidence type="ECO:0000256" key="2">
    <source>
        <dbReference type="ARBA" id="ARBA00010617"/>
    </source>
</evidence>
<dbReference type="Gene3D" id="1.10.630.10">
    <property type="entry name" value="Cytochrome P450"/>
    <property type="match status" value="1"/>
</dbReference>
<dbReference type="InterPro" id="IPR002402">
    <property type="entry name" value="Cyt_P450_E_grp-II"/>
</dbReference>
<dbReference type="PRINTS" id="PR01239">
    <property type="entry name" value="EP450IICYP52"/>
</dbReference>
<keyword evidence="10" id="KW-1185">Reference proteome</keyword>
<comment type="similarity">
    <text evidence="2 8">Belongs to the cytochrome P450 family.</text>
</comment>
<reference evidence="9 10" key="1">
    <citation type="journal article" date="2023" name="Plant Dis.">
        <title>First Report of Diplodia intermedia Causing Canker and Dieback Diseases on Apple Trees in Canada.</title>
        <authorList>
            <person name="Ellouze W."/>
            <person name="Ilyukhin E."/>
            <person name="Sulman M."/>
            <person name="Ali S."/>
        </authorList>
    </citation>
    <scope>NUCLEOTIDE SEQUENCE [LARGE SCALE GENOMIC DNA]</scope>
    <source>
        <strain evidence="9 10">M45-28</strain>
    </source>
</reference>
<evidence type="ECO:0000256" key="6">
    <source>
        <dbReference type="ARBA" id="ARBA00023004"/>
    </source>
</evidence>
<dbReference type="CDD" id="cd11063">
    <property type="entry name" value="CYP52"/>
    <property type="match status" value="1"/>
</dbReference>
<sequence length="540" mass="60662">MKPTTFLGLWAIAAYVLYRAIAAITTSRRRARMARERGCKPAPAFSKWDVLGIHTVRMLLRADREKRMPEYSEERIATISAREGRHVTTMRHVIAGEESFFTIEPRNIQAILATQFKDFELGERRNGNFRPLLGHGIFASDGKAWEHSRALLRPQFAREQISDLQLEETHVQNMMRALPVNAEGWTDITDIQVLFFRLTLDSATEFLFGESVDSQLASLPNYRGTKGAGDVPPERDERMFAFAFDRAQWHLARAGRFGKNYWVAHTADFKKQCRDVHAFVDYFVQLALSKDEASREKGAGGGRKEKYVFLDALAAQTRDPLALRDQLLNILLAGRDTTASLLSWLFRFLAQHPATFAKLRRVVVDEFGAYDDAAADAGDISFARLKGCAFLQHALNETLRLQPVVPLNSRRAAVDTTLPLGGGPDGRSPVFVAEGMEVGYSVHVMQRRADVWGPDAAAFRPERWEARRVGWEYLPFNGGPRICIGQQFALTEASYVVVRLLQRFDSIEGFGMDGRTLHGLTLTSCPGDGVKVRLREAKAA</sequence>
<comment type="caution">
    <text evidence="9">The sequence shown here is derived from an EMBL/GenBank/DDBJ whole genome shotgun (WGS) entry which is preliminary data.</text>
</comment>
<keyword evidence="7 8" id="KW-0503">Monooxygenase</keyword>
<dbReference type="PRINTS" id="PR00464">
    <property type="entry name" value="EP450II"/>
</dbReference>
<evidence type="ECO:0000313" key="10">
    <source>
        <dbReference type="Proteomes" id="UP001521184"/>
    </source>
</evidence>
<dbReference type="InterPro" id="IPR001128">
    <property type="entry name" value="Cyt_P450"/>
</dbReference>
<evidence type="ECO:0000256" key="1">
    <source>
        <dbReference type="ARBA" id="ARBA00001971"/>
    </source>
</evidence>